<organism evidence="2 3">
    <name type="scientific">Thalassiosira oceanica</name>
    <name type="common">Marine diatom</name>
    <dbReference type="NCBI Taxonomy" id="159749"/>
    <lineage>
        <taxon>Eukaryota</taxon>
        <taxon>Sar</taxon>
        <taxon>Stramenopiles</taxon>
        <taxon>Ochrophyta</taxon>
        <taxon>Bacillariophyta</taxon>
        <taxon>Coscinodiscophyceae</taxon>
        <taxon>Thalassiosirophycidae</taxon>
        <taxon>Thalassiosirales</taxon>
        <taxon>Thalassiosiraceae</taxon>
        <taxon>Thalassiosira</taxon>
    </lineage>
</organism>
<comment type="caution">
    <text evidence="2">The sequence shown here is derived from an EMBL/GenBank/DDBJ whole genome shotgun (WGS) entry which is preliminary data.</text>
</comment>
<gene>
    <name evidence="2" type="ORF">THAOC_27101</name>
</gene>
<reference evidence="2 3" key="1">
    <citation type="journal article" date="2012" name="Genome Biol.">
        <title>Genome and low-iron response of an oceanic diatom adapted to chronic iron limitation.</title>
        <authorList>
            <person name="Lommer M."/>
            <person name="Specht M."/>
            <person name="Roy A.S."/>
            <person name="Kraemer L."/>
            <person name="Andreson R."/>
            <person name="Gutowska M.A."/>
            <person name="Wolf J."/>
            <person name="Bergner S.V."/>
            <person name="Schilhabel M.B."/>
            <person name="Klostermeier U.C."/>
            <person name="Beiko R.G."/>
            <person name="Rosenstiel P."/>
            <person name="Hippler M."/>
            <person name="Laroche J."/>
        </authorList>
    </citation>
    <scope>NUCLEOTIDE SEQUENCE [LARGE SCALE GENOMIC DNA]</scope>
    <source>
        <strain evidence="2 3">CCMP1005</strain>
    </source>
</reference>
<feature type="region of interest" description="Disordered" evidence="1">
    <location>
        <begin position="1"/>
        <end position="25"/>
    </location>
</feature>
<feature type="compositionally biased region" description="Polar residues" evidence="1">
    <location>
        <begin position="15"/>
        <end position="24"/>
    </location>
</feature>
<keyword evidence="3" id="KW-1185">Reference proteome</keyword>
<evidence type="ECO:0000313" key="3">
    <source>
        <dbReference type="Proteomes" id="UP000266841"/>
    </source>
</evidence>
<dbReference type="EMBL" id="AGNL01037721">
    <property type="protein sequence ID" value="EJK53466.1"/>
    <property type="molecule type" value="Genomic_DNA"/>
</dbReference>
<sequence length="115" mass="12123">TNISGSGERAALETRGSTEVSDSTAAPMVQREVIQGGVMVSTIHAMNDDDPPIPVLQVVDNEKYEGNQARRVANEFGRSSDHPRYNVLTVHTTMGASVASAAEVDPPVVGTTTSN</sequence>
<protein>
    <submittedName>
        <fullName evidence="2">Uncharacterized protein</fullName>
    </submittedName>
</protein>
<accession>K0RX83</accession>
<proteinExistence type="predicted"/>
<feature type="non-terminal residue" evidence="2">
    <location>
        <position position="1"/>
    </location>
</feature>
<dbReference type="AlphaFoldDB" id="K0RX83"/>
<evidence type="ECO:0000313" key="2">
    <source>
        <dbReference type="EMBL" id="EJK53466.1"/>
    </source>
</evidence>
<evidence type="ECO:0000256" key="1">
    <source>
        <dbReference type="SAM" id="MobiDB-lite"/>
    </source>
</evidence>
<dbReference type="Proteomes" id="UP000266841">
    <property type="component" value="Unassembled WGS sequence"/>
</dbReference>
<name>K0RX83_THAOC</name>